<dbReference type="GO" id="GO:0005737">
    <property type="term" value="C:cytoplasm"/>
    <property type="evidence" value="ECO:0007669"/>
    <property type="project" value="InterPro"/>
</dbReference>
<feature type="modified residue" description="Phosphohistidine" evidence="6">
    <location>
        <position position="47"/>
    </location>
</feature>
<evidence type="ECO:0000256" key="7">
    <source>
        <dbReference type="PROSITE-ProRule" id="PRU00169"/>
    </source>
</evidence>
<dbReference type="Pfam" id="PF02895">
    <property type="entry name" value="H-kinase_dim"/>
    <property type="match status" value="1"/>
</dbReference>
<evidence type="ECO:0000313" key="14">
    <source>
        <dbReference type="Proteomes" id="UP000192902"/>
    </source>
</evidence>
<dbReference type="InterPro" id="IPR036890">
    <property type="entry name" value="HATPase_C_sf"/>
</dbReference>
<dbReference type="SUPFAM" id="SSF50341">
    <property type="entry name" value="CheW-like"/>
    <property type="match status" value="1"/>
</dbReference>
<dbReference type="Pfam" id="PF00072">
    <property type="entry name" value="Response_reg"/>
    <property type="match status" value="1"/>
</dbReference>
<dbReference type="CDD" id="cd00088">
    <property type="entry name" value="HPT"/>
    <property type="match status" value="1"/>
</dbReference>
<organism evidence="13 14">
    <name type="scientific">Campylobacter cuniculorum DSM 23162 = LMG 24588</name>
    <dbReference type="NCBI Taxonomy" id="1121267"/>
    <lineage>
        <taxon>Bacteria</taxon>
        <taxon>Pseudomonadati</taxon>
        <taxon>Campylobacterota</taxon>
        <taxon>Epsilonproteobacteria</taxon>
        <taxon>Campylobacterales</taxon>
        <taxon>Campylobacteraceae</taxon>
        <taxon>Campylobacter</taxon>
    </lineage>
</organism>
<dbReference type="InterPro" id="IPR008207">
    <property type="entry name" value="Sig_transdc_His_kin_Hpt_dom"/>
</dbReference>
<dbReference type="SMART" id="SM00260">
    <property type="entry name" value="CheW"/>
    <property type="match status" value="1"/>
</dbReference>
<dbReference type="SMART" id="SM00387">
    <property type="entry name" value="HATPase_c"/>
    <property type="match status" value="1"/>
</dbReference>
<dbReference type="CDD" id="cd00731">
    <property type="entry name" value="CheA_reg"/>
    <property type="match status" value="1"/>
</dbReference>
<dbReference type="SUPFAM" id="SSF47384">
    <property type="entry name" value="Homodimeric domain of signal transducing histidine kinase"/>
    <property type="match status" value="1"/>
</dbReference>
<evidence type="ECO:0000256" key="3">
    <source>
        <dbReference type="ARBA" id="ARBA00022553"/>
    </source>
</evidence>
<dbReference type="Pfam" id="PF01584">
    <property type="entry name" value="CheW"/>
    <property type="match status" value="1"/>
</dbReference>
<dbReference type="eggNOG" id="COG0643">
    <property type="taxonomic scope" value="Bacteria"/>
</dbReference>
<dbReference type="InterPro" id="IPR005467">
    <property type="entry name" value="His_kinase_dom"/>
</dbReference>
<dbReference type="AlphaFoldDB" id="A0A1W6BZ61"/>
<evidence type="ECO:0000256" key="4">
    <source>
        <dbReference type="ARBA" id="ARBA00022679"/>
    </source>
</evidence>
<dbReference type="FunFam" id="3.30.565.10:FF:000016">
    <property type="entry name" value="Chemotaxis protein CheA, putative"/>
    <property type="match status" value="1"/>
</dbReference>
<dbReference type="Pfam" id="PF01627">
    <property type="entry name" value="Hpt"/>
    <property type="match status" value="1"/>
</dbReference>
<dbReference type="eggNOG" id="COG0745">
    <property type="taxonomic scope" value="Bacteria"/>
</dbReference>
<evidence type="ECO:0000259" key="11">
    <source>
        <dbReference type="PROSITE" id="PS50851"/>
    </source>
</evidence>
<gene>
    <name evidence="13" type="primary">cheA</name>
    <name evidence="13" type="ORF">CCUN_1810</name>
</gene>
<dbReference type="SUPFAM" id="SSF47226">
    <property type="entry name" value="Histidine-containing phosphotransfer domain, HPT domain"/>
    <property type="match status" value="1"/>
</dbReference>
<dbReference type="CDD" id="cd17546">
    <property type="entry name" value="REC_hyHK_CKI1_RcsC-like"/>
    <property type="match status" value="1"/>
</dbReference>
<dbReference type="PROSITE" id="PS50110">
    <property type="entry name" value="RESPONSE_REGULATORY"/>
    <property type="match status" value="1"/>
</dbReference>
<proteinExistence type="predicted"/>
<reference evidence="13 14" key="1">
    <citation type="submission" date="2017-04" db="EMBL/GenBank/DDBJ databases">
        <title>Complete genome sequence of the Campylobacter cuniculorum type strain LMG24588.</title>
        <authorList>
            <person name="Miller W.G."/>
            <person name="Yee E."/>
            <person name="Revez J."/>
            <person name="Bono J.L."/>
            <person name="Rossi M."/>
        </authorList>
    </citation>
    <scope>NUCLEOTIDE SEQUENCE [LARGE SCALE GENOMIC DNA]</scope>
    <source>
        <strain evidence="13 14">LMG 24588</strain>
    </source>
</reference>
<dbReference type="InterPro" id="IPR011006">
    <property type="entry name" value="CheY-like_superfamily"/>
</dbReference>
<comment type="catalytic activity">
    <reaction evidence="1">
        <text>ATP + protein L-histidine = ADP + protein N-phospho-L-histidine.</text>
        <dbReference type="EC" id="2.7.13.3"/>
    </reaction>
</comment>
<dbReference type="Gene3D" id="3.40.50.2300">
    <property type="match status" value="1"/>
</dbReference>
<dbReference type="InterPro" id="IPR003594">
    <property type="entry name" value="HATPase_dom"/>
</dbReference>
<dbReference type="STRING" id="1121267.CCUN_1810"/>
<dbReference type="PANTHER" id="PTHR43395:SF1">
    <property type="entry name" value="CHEMOTAXIS PROTEIN CHEA"/>
    <property type="match status" value="1"/>
</dbReference>
<evidence type="ECO:0000313" key="13">
    <source>
        <dbReference type="EMBL" id="ARJ57378.1"/>
    </source>
</evidence>
<dbReference type="SUPFAM" id="SSF55874">
    <property type="entry name" value="ATPase domain of HSP90 chaperone/DNA topoisomerase II/histidine kinase"/>
    <property type="match status" value="1"/>
</dbReference>
<evidence type="ECO:0000259" key="9">
    <source>
        <dbReference type="PROSITE" id="PS50109"/>
    </source>
</evidence>
<keyword evidence="5 13" id="KW-0418">Kinase</keyword>
<dbReference type="Gene3D" id="1.10.287.560">
    <property type="entry name" value="Histidine kinase CheA-like, homodimeric domain"/>
    <property type="match status" value="1"/>
</dbReference>
<dbReference type="KEGG" id="ccun:CCUN_1810"/>
<dbReference type="OrthoDB" id="9803176at2"/>
<evidence type="ECO:0000259" key="10">
    <source>
        <dbReference type="PROSITE" id="PS50110"/>
    </source>
</evidence>
<dbReference type="SUPFAM" id="SSF52172">
    <property type="entry name" value="CheY-like"/>
    <property type="match status" value="1"/>
</dbReference>
<dbReference type="Pfam" id="PF02518">
    <property type="entry name" value="HATPase_c"/>
    <property type="match status" value="1"/>
</dbReference>
<dbReference type="InterPro" id="IPR037006">
    <property type="entry name" value="CheA-like_homodim_sf"/>
</dbReference>
<evidence type="ECO:0000256" key="5">
    <source>
        <dbReference type="ARBA" id="ARBA00022777"/>
    </source>
</evidence>
<feature type="region of interest" description="Disordered" evidence="8">
    <location>
        <begin position="186"/>
        <end position="232"/>
    </location>
</feature>
<dbReference type="FunFam" id="2.30.30.40:FF:000048">
    <property type="entry name" value="Chemotaxis protein CheA, putative"/>
    <property type="match status" value="1"/>
</dbReference>
<keyword evidence="4" id="KW-0808">Transferase</keyword>
<feature type="domain" description="CheW-like" evidence="11">
    <location>
        <begin position="493"/>
        <end position="627"/>
    </location>
</feature>
<dbReference type="PANTHER" id="PTHR43395">
    <property type="entry name" value="SENSOR HISTIDINE KINASE CHEA"/>
    <property type="match status" value="1"/>
</dbReference>
<evidence type="ECO:0000259" key="12">
    <source>
        <dbReference type="PROSITE" id="PS50894"/>
    </source>
</evidence>
<accession>A0A1W6BZ61</accession>
<dbReference type="InterPro" id="IPR002545">
    <property type="entry name" value="CheW-lke_dom"/>
</dbReference>
<name>A0A1W6BZ61_9BACT</name>
<dbReference type="eggNOG" id="COG2198">
    <property type="taxonomic scope" value="Bacteria"/>
</dbReference>
<dbReference type="Gene3D" id="3.30.565.10">
    <property type="entry name" value="Histidine kinase-like ATPase, C-terminal domain"/>
    <property type="match status" value="1"/>
</dbReference>
<sequence length="772" mass="85164">MEDMQEILEDFLVEAFELVEQIDHDLVELESNPEDLELLNRIFRVAHTVKGSSSFLNFDVLTKLTHHMEDVLNKARHGDLKINPDIMDVVLESIDKMKTLLNCIRDNGNDTAIGMDIEPICAKLTAISEGEAPLETQASTPALTETPEEEVPTPKEEEPEVDVNQLSDSEVEAEIERLLKVRKAEDQARRAQKKQNATQVAPAATPKPNSAKPAATSAGGGDKKVPATGSGSSIDQTIRVEVKRLDHLMNLIGELVLGKNRLIKIYDDVEERYEGEKFLEELNQVVSQLSIITTDVQLAVMKTRMQPIAKVFNKFPRVVRDLSRELGKQIDLEISGEETELDKSIVEEIGDPIMHMIRNSCDHGVEDPAARVAAGKPEKGVVELKAYNEGNHIVVEITDDGKGLDPVGLKAKAVEKNLITEKEAEQMTDKEAFALIFKPGFSTAAKVTNVSGRGVGMDVVKTNIEKLNGVIEIDSELGQGSSFKLKIPLTLAIIQSLLVGTQEEFYAIPLASVLETVRVPIDDIYTIEGKNVLRLRDEVLSLVCLSDVFGVKQVLESSEQTYVVVIGVAESKLGIIVDTLVGQEEIVIKSMGDYLQNIQGIAGATIRGDGRVTLIIDVGSMMDMAKEIKVDIKAQLESNTKKPKEKPSDYKVLIVDDSKMDRGIMQKALEPIGVTVIEATNGVEALNIVKSGEHDIDVMLIDIEMPRMDGYTLASEIRKYSKYRNLPLIAVTSRTSKTDRLRGVEVGMTDYVTKPYSSEYLENVVRKNLKLG</sequence>
<feature type="modified residue" description="4-aspartylphosphate" evidence="7">
    <location>
        <position position="702"/>
    </location>
</feature>
<evidence type="ECO:0000256" key="8">
    <source>
        <dbReference type="SAM" id="MobiDB-lite"/>
    </source>
</evidence>
<dbReference type="EC" id="2.7.13.3" evidence="2"/>
<dbReference type="InterPro" id="IPR051315">
    <property type="entry name" value="Bact_Chemotaxis_CheA"/>
</dbReference>
<feature type="domain" description="Response regulatory" evidence="10">
    <location>
        <begin position="651"/>
        <end position="769"/>
    </location>
</feature>
<dbReference type="InterPro" id="IPR001789">
    <property type="entry name" value="Sig_transdc_resp-reg_receiver"/>
</dbReference>
<dbReference type="CDD" id="cd16916">
    <property type="entry name" value="HATPase_CheA-like"/>
    <property type="match status" value="1"/>
</dbReference>
<evidence type="ECO:0000256" key="2">
    <source>
        <dbReference type="ARBA" id="ARBA00012438"/>
    </source>
</evidence>
<feature type="domain" description="Histidine kinase" evidence="9">
    <location>
        <begin position="244"/>
        <end position="491"/>
    </location>
</feature>
<dbReference type="Gene3D" id="2.30.30.40">
    <property type="entry name" value="SH3 Domains"/>
    <property type="match status" value="1"/>
</dbReference>
<dbReference type="InterPro" id="IPR004105">
    <property type="entry name" value="CheA-like_dim"/>
</dbReference>
<dbReference type="SMART" id="SM01231">
    <property type="entry name" value="H-kinase_dim"/>
    <property type="match status" value="1"/>
</dbReference>
<dbReference type="SMART" id="SM00073">
    <property type="entry name" value="HPT"/>
    <property type="match status" value="1"/>
</dbReference>
<feature type="domain" description="HPt" evidence="12">
    <location>
        <begin position="1"/>
        <end position="104"/>
    </location>
</feature>
<keyword evidence="3 7" id="KW-0597">Phosphoprotein</keyword>
<dbReference type="GO" id="GO:0006935">
    <property type="term" value="P:chemotaxis"/>
    <property type="evidence" value="ECO:0007669"/>
    <property type="project" value="InterPro"/>
</dbReference>
<dbReference type="GO" id="GO:0000155">
    <property type="term" value="F:phosphorelay sensor kinase activity"/>
    <property type="evidence" value="ECO:0007669"/>
    <property type="project" value="InterPro"/>
</dbReference>
<dbReference type="RefSeq" id="WP_027305334.1">
    <property type="nucleotide sequence ID" value="NZ_CP020867.1"/>
</dbReference>
<dbReference type="PROSITE" id="PS50894">
    <property type="entry name" value="HPT"/>
    <property type="match status" value="1"/>
</dbReference>
<dbReference type="PRINTS" id="PR00344">
    <property type="entry name" value="BCTRLSENSOR"/>
</dbReference>
<dbReference type="InterPro" id="IPR036061">
    <property type="entry name" value="CheW-like_dom_sf"/>
</dbReference>
<dbReference type="InterPro" id="IPR036097">
    <property type="entry name" value="HisK_dim/P_sf"/>
</dbReference>
<dbReference type="PROSITE" id="PS50851">
    <property type="entry name" value="CHEW"/>
    <property type="match status" value="1"/>
</dbReference>
<evidence type="ECO:0000256" key="1">
    <source>
        <dbReference type="ARBA" id="ARBA00000085"/>
    </source>
</evidence>
<dbReference type="Gene3D" id="1.20.120.160">
    <property type="entry name" value="HPT domain"/>
    <property type="match status" value="1"/>
</dbReference>
<dbReference type="Proteomes" id="UP000192902">
    <property type="component" value="Chromosome"/>
</dbReference>
<dbReference type="InterPro" id="IPR004358">
    <property type="entry name" value="Sig_transdc_His_kin-like_C"/>
</dbReference>
<protein>
    <recommendedName>
        <fullName evidence="2">histidine kinase</fullName>
        <ecNumber evidence="2">2.7.13.3</ecNumber>
    </recommendedName>
</protein>
<evidence type="ECO:0000256" key="6">
    <source>
        <dbReference type="PROSITE-ProRule" id="PRU00110"/>
    </source>
</evidence>
<dbReference type="PROSITE" id="PS50109">
    <property type="entry name" value="HIS_KIN"/>
    <property type="match status" value="1"/>
</dbReference>
<dbReference type="SMART" id="SM00448">
    <property type="entry name" value="REC"/>
    <property type="match status" value="1"/>
</dbReference>
<feature type="compositionally biased region" description="Acidic residues" evidence="8">
    <location>
        <begin position="146"/>
        <end position="161"/>
    </location>
</feature>
<dbReference type="EMBL" id="CP020867">
    <property type="protein sequence ID" value="ARJ57378.1"/>
    <property type="molecule type" value="Genomic_DNA"/>
</dbReference>
<feature type="region of interest" description="Disordered" evidence="8">
    <location>
        <begin position="135"/>
        <end position="169"/>
    </location>
</feature>
<dbReference type="InterPro" id="IPR036641">
    <property type="entry name" value="HPT_dom_sf"/>
</dbReference>